<reference evidence="3 4" key="1">
    <citation type="submission" date="2020-08" db="EMBL/GenBank/DDBJ databases">
        <authorList>
            <person name="Liu C."/>
            <person name="Sun Q."/>
        </authorList>
    </citation>
    <scope>NUCLEOTIDE SEQUENCE [LARGE SCALE GENOMIC DNA]</scope>
    <source>
        <strain evidence="3 4">NSJ-61</strain>
    </source>
</reference>
<evidence type="ECO:0000313" key="3">
    <source>
        <dbReference type="EMBL" id="QNM14282.1"/>
    </source>
</evidence>
<dbReference type="KEGG" id="ehn:H9Q80_09470"/>
<evidence type="ECO:0000256" key="1">
    <source>
        <dbReference type="ARBA" id="ARBA00007768"/>
    </source>
</evidence>
<dbReference type="GO" id="GO:0005737">
    <property type="term" value="C:cytoplasm"/>
    <property type="evidence" value="ECO:0007669"/>
    <property type="project" value="UniProtKB-SubCell"/>
</dbReference>
<dbReference type="InterPro" id="IPR036822">
    <property type="entry name" value="CutC-like_dom_sf"/>
</dbReference>
<sequence>MIEICCGSYYDALQAYKGGAKRVELNSALHLGGLTPSVAALRLTKENTDVKVITMVRPRGAGFCYNEEDFAAMVMDTEVMLENGADGIAFGCLDEAGNIHIEQTKKIIDIIKKAGGEVVFHRAFDCTSDPYKAMETLIALGVDRVLTSGLKPKAMQGKDLIKELQEKYGDKIELLAGSGMNAGNAKEMMDYTGIYQVHSSCKDWLHDSTTSLGDVSYSYAEGEHADDYDVVSKELVEKLVSSI</sequence>
<dbReference type="PANTHER" id="PTHR12598">
    <property type="entry name" value="COPPER HOMEOSTASIS PROTEIN CUTC"/>
    <property type="match status" value="1"/>
</dbReference>
<dbReference type="GO" id="GO:0005507">
    <property type="term" value="F:copper ion binding"/>
    <property type="evidence" value="ECO:0007669"/>
    <property type="project" value="TreeGrafter"/>
</dbReference>
<keyword evidence="4" id="KW-1185">Reference proteome</keyword>
<dbReference type="EMBL" id="CP060636">
    <property type="protein sequence ID" value="QNM14282.1"/>
    <property type="molecule type" value="Genomic_DNA"/>
</dbReference>
<dbReference type="SUPFAM" id="SSF110395">
    <property type="entry name" value="CutC-like"/>
    <property type="match status" value="1"/>
</dbReference>
<dbReference type="PANTHER" id="PTHR12598:SF0">
    <property type="entry name" value="COPPER HOMEOSTASIS PROTEIN CUTC HOMOLOG"/>
    <property type="match status" value="1"/>
</dbReference>
<accession>A0A7G9GU00</accession>
<keyword evidence="2" id="KW-0963">Cytoplasm</keyword>
<dbReference type="HAMAP" id="MF_00795">
    <property type="entry name" value="CutC"/>
    <property type="match status" value="1"/>
</dbReference>
<dbReference type="Proteomes" id="UP000515856">
    <property type="component" value="Chromosome"/>
</dbReference>
<gene>
    <name evidence="2" type="primary">cutC</name>
    <name evidence="3" type="ORF">H9Q80_09470</name>
</gene>
<proteinExistence type="inferred from homology"/>
<dbReference type="AlphaFoldDB" id="A0A7G9GU00"/>
<name>A0A7G9GU00_9FIRM</name>
<evidence type="ECO:0000313" key="4">
    <source>
        <dbReference type="Proteomes" id="UP000515856"/>
    </source>
</evidence>
<dbReference type="Pfam" id="PF03932">
    <property type="entry name" value="CutC"/>
    <property type="match status" value="1"/>
</dbReference>
<protein>
    <recommendedName>
        <fullName evidence="2">PF03932 family protein CutC</fullName>
    </recommendedName>
</protein>
<dbReference type="Gene3D" id="3.20.20.380">
    <property type="entry name" value="Copper homeostasis (CutC) domain"/>
    <property type="match status" value="1"/>
</dbReference>
<organism evidence="3 4">
    <name type="scientific">[Eubacterium] hominis</name>
    <dbReference type="NCBI Taxonomy" id="2764325"/>
    <lineage>
        <taxon>Bacteria</taxon>
        <taxon>Bacillati</taxon>
        <taxon>Bacillota</taxon>
        <taxon>Erysipelotrichia</taxon>
        <taxon>Erysipelotrichales</taxon>
        <taxon>Erysipelotrichaceae</taxon>
        <taxon>Amedibacillus</taxon>
    </lineage>
</organism>
<comment type="caution">
    <text evidence="2">Once thought to be involved in copper homeostasis, experiments in E.coli have shown this is not the case.</text>
</comment>
<comment type="similarity">
    <text evidence="1 2">Belongs to the CutC family.</text>
</comment>
<dbReference type="InterPro" id="IPR005627">
    <property type="entry name" value="CutC-like"/>
</dbReference>
<evidence type="ECO:0000256" key="2">
    <source>
        <dbReference type="HAMAP-Rule" id="MF_00795"/>
    </source>
</evidence>
<comment type="subcellular location">
    <subcellularLocation>
        <location evidence="2">Cytoplasm</location>
    </subcellularLocation>
</comment>